<protein>
    <recommendedName>
        <fullName evidence="9">DH domain-containing protein</fullName>
    </recommendedName>
</protein>
<dbReference type="SMART" id="SM00049">
    <property type="entry name" value="DEP"/>
    <property type="match status" value="1"/>
</dbReference>
<feature type="domain" description="PH" evidence="4">
    <location>
        <begin position="806"/>
        <end position="955"/>
    </location>
</feature>
<dbReference type="STRING" id="1051891.A0A0C3QY49"/>
<dbReference type="Pfam" id="PF15405">
    <property type="entry name" value="PH_5"/>
    <property type="match status" value="1"/>
</dbReference>
<dbReference type="InterPro" id="IPR000591">
    <property type="entry name" value="DEP_dom"/>
</dbReference>
<reference evidence="7 8" key="1">
    <citation type="submission" date="2014-04" db="EMBL/GenBank/DDBJ databases">
        <authorList>
            <consortium name="DOE Joint Genome Institute"/>
            <person name="Kuo A."/>
            <person name="Girlanda M."/>
            <person name="Perotto S."/>
            <person name="Kohler A."/>
            <person name="Nagy L.G."/>
            <person name="Floudas D."/>
            <person name="Copeland A."/>
            <person name="Barry K.W."/>
            <person name="Cichocki N."/>
            <person name="Veneault-Fourrey C."/>
            <person name="LaButti K."/>
            <person name="Lindquist E.A."/>
            <person name="Lipzen A."/>
            <person name="Lundell T."/>
            <person name="Morin E."/>
            <person name="Murat C."/>
            <person name="Sun H."/>
            <person name="Tunlid A."/>
            <person name="Henrissat B."/>
            <person name="Grigoriev I.V."/>
            <person name="Hibbett D.S."/>
            <person name="Martin F."/>
            <person name="Nordberg H.P."/>
            <person name="Cantor M.N."/>
            <person name="Hua S.X."/>
        </authorList>
    </citation>
    <scope>NUCLEOTIDE SEQUENCE [LARGE SCALE GENOMIC DNA]</scope>
    <source>
        <strain evidence="7 8">MUT 4182</strain>
    </source>
</reference>
<dbReference type="PANTHER" id="PTHR46572:SF1">
    <property type="entry name" value="RHO1 GUANINE NUCLEOTIDE EXCHANGE FACTOR TUS1"/>
    <property type="match status" value="1"/>
</dbReference>
<dbReference type="InterPro" id="IPR052233">
    <property type="entry name" value="Rho-type_GEFs"/>
</dbReference>
<dbReference type="InterPro" id="IPR000219">
    <property type="entry name" value="DH_dom"/>
</dbReference>
<dbReference type="EMBL" id="KN822944">
    <property type="protein sequence ID" value="KIO34114.1"/>
    <property type="molecule type" value="Genomic_DNA"/>
</dbReference>
<feature type="domain" description="CNH" evidence="6">
    <location>
        <begin position="997"/>
        <end position="1305"/>
    </location>
</feature>
<keyword evidence="2" id="KW-0344">Guanine-nucleotide releasing factor</keyword>
<dbReference type="InterPro" id="IPR011993">
    <property type="entry name" value="PH-like_dom_sf"/>
</dbReference>
<feature type="compositionally biased region" description="Low complexity" evidence="3">
    <location>
        <begin position="33"/>
        <end position="54"/>
    </location>
</feature>
<keyword evidence="8" id="KW-1185">Reference proteome</keyword>
<dbReference type="CDD" id="cd00160">
    <property type="entry name" value="RhoGEF"/>
    <property type="match status" value="2"/>
</dbReference>
<feature type="compositionally biased region" description="Basic and acidic residues" evidence="3">
    <location>
        <begin position="887"/>
        <end position="899"/>
    </location>
</feature>
<accession>A0A0C3QY49</accession>
<feature type="domain" description="DH" evidence="5">
    <location>
        <begin position="580"/>
        <end position="771"/>
    </location>
</feature>
<dbReference type="Pfam" id="PF00621">
    <property type="entry name" value="RhoGEF"/>
    <property type="match status" value="2"/>
</dbReference>
<evidence type="ECO:0000256" key="2">
    <source>
        <dbReference type="ARBA" id="ARBA00022658"/>
    </source>
</evidence>
<dbReference type="InterPro" id="IPR035899">
    <property type="entry name" value="DBL_dom_sf"/>
</dbReference>
<feature type="region of interest" description="Disordered" evidence="3">
    <location>
        <begin position="883"/>
        <end position="915"/>
    </location>
</feature>
<dbReference type="Gene3D" id="1.20.900.10">
    <property type="entry name" value="Dbl homology (DH) domain"/>
    <property type="match status" value="2"/>
</dbReference>
<organism evidence="7 8">
    <name type="scientific">Tulasnella calospora MUT 4182</name>
    <dbReference type="NCBI Taxonomy" id="1051891"/>
    <lineage>
        <taxon>Eukaryota</taxon>
        <taxon>Fungi</taxon>
        <taxon>Dikarya</taxon>
        <taxon>Basidiomycota</taxon>
        <taxon>Agaricomycotina</taxon>
        <taxon>Agaricomycetes</taxon>
        <taxon>Cantharellales</taxon>
        <taxon>Tulasnellaceae</taxon>
        <taxon>Tulasnella</taxon>
    </lineage>
</organism>
<dbReference type="CDD" id="cd04435">
    <property type="entry name" value="DEP_fRom2"/>
    <property type="match status" value="1"/>
</dbReference>
<evidence type="ECO:0000256" key="1">
    <source>
        <dbReference type="ARBA" id="ARBA00022553"/>
    </source>
</evidence>
<keyword evidence="1" id="KW-0597">Phosphoprotein</keyword>
<dbReference type="GO" id="GO:0035556">
    <property type="term" value="P:intracellular signal transduction"/>
    <property type="evidence" value="ECO:0007669"/>
    <property type="project" value="InterPro"/>
</dbReference>
<dbReference type="SMART" id="SM00233">
    <property type="entry name" value="PH"/>
    <property type="match status" value="1"/>
</dbReference>
<dbReference type="Proteomes" id="UP000054248">
    <property type="component" value="Unassembled WGS sequence"/>
</dbReference>
<evidence type="ECO:0000259" key="4">
    <source>
        <dbReference type="PROSITE" id="PS50003"/>
    </source>
</evidence>
<sequence>MDDFDTSGIGATLLRNSSATSSISENSRRPLLSSTTDSTRVSTSGTSLTESLSSYNRFNQSPVPQIKAPSHVPSGIGYDLIPPSGSDVKVSLDSQAYDTKTARPWDESGDPHGFGDDRGLDHLLDIKRRLGKLEVHDPDQDAFDGVGDDDYFDEEDEDDSRFINLALLSHIAVRLRDKVPRATHVKGSIPYPRAFTGKDIVSTIQSIIQREILITLGISTNDRRIALQVARSLQNQLFFYEVEWGGRTLSDSVEDVYMFLDDEVPGEGEAGPSNGLSEGFTELPTGVITVLTKCYSPSCGEGGPCYSYSCPKRGNVAPSVVLEPTPSGPEQSGSRGWKQTVTQEVIESIGEREVRRQNIIHKMIEKEEQFVQDLEFIDTYFIKALRRADPPIVPLQELDSLIDDIFGNILDLRETNKRLLESMYVRQREQKPVIQKIGDIFLTAAAEFRWAYPVYIGHLPVAEKRLKDELESNAEFRLFLESVARLPEARRLDLKHFIGRPSDHLRNYPVLLEATLKETDPENPDMDFLSAAAQAIRNLTSVAQLRTFQNGMARNPNGPKDWHQLVSKEILEATPKQEQQRQSVIFELIYGEMEFVRDLETIESLFIRPLRATAPPVIPRDRLSAFIRDVFWTYNDVLVHHRKLLDRLHEIQREEHPHIRSITAPIYDAALNWQDAYMEYVPHYPISAFRIQEELGNNPAFKAFHDTCQRNPDSRKLDMKAFVFRPIPRLLRYDLLLGQIKKMLPAGHEDIEAIPQVCDIIKDLGKATESGVATAEKKVELWNFHANLVFKPGEAVDMDLLDETRQLVHTGKLLRPPDGNFELSGWTELFVILFDNYLVMTKTKERDGITKYYANKRPIPLELLSLVGFTELQQQRSAGIFGRGLKGTKEGKEGKEPKETAAGTDPNGAGGPEDSRTVWPCSIHHAGRVGGLYHLFAESGAVRGEWKQKLEEAIALRNLVNDSNKVFEMRNLSENTFVVPSIMGGTSPGWSNDVTFTGKVTCSVPFSTADGRGLVAVGCAEGVWIGLRSDKNSLRRVLHLKMVTQCAMLEDFGIFLVLADKSLFAYHIEALVPSPNSPHAGGSRTPQKLNGTKDVQFFSVGTLNGRTLIIYMKKKGMDSVFRVLEPVIGKITEKAKAPATFGRNLFGGSRSEWFRVYRDFFLPSESYDLLFLKAKIAIPCTKGFEIMDLTDFKSVTIPQKDDPRLASVARRLENCKAMGMFRTSENEFLLCYDEFGLFVDRHGDPNRVNGVVEWEGTAERVAYHPPYVVIFDSRFVEIRHVDKGRLVQIIRGADIRCLWDGRGASLPAPVTPGPGGWDEMGSLEARIHAVMRAPDAQPNSKVVVQHVFELVPTVPLYTPPPLSAPATGGQPANYYQQQYVPQPQMPPQQIQYSQYAQQPQYSQYQQYPQYHAGSPPHSPNANANANVMQTWR</sequence>
<evidence type="ECO:0000313" key="8">
    <source>
        <dbReference type="Proteomes" id="UP000054248"/>
    </source>
</evidence>
<evidence type="ECO:0000256" key="3">
    <source>
        <dbReference type="SAM" id="MobiDB-lite"/>
    </source>
</evidence>
<dbReference type="HOGENOM" id="CLU_001251_1_0_1"/>
<evidence type="ECO:0000259" key="5">
    <source>
        <dbReference type="PROSITE" id="PS50010"/>
    </source>
</evidence>
<dbReference type="PROSITE" id="PS50003">
    <property type="entry name" value="PH_DOMAIN"/>
    <property type="match status" value="1"/>
</dbReference>
<dbReference type="InterPro" id="IPR041675">
    <property type="entry name" value="PH_5"/>
</dbReference>
<dbReference type="InterPro" id="IPR001849">
    <property type="entry name" value="PH_domain"/>
</dbReference>
<dbReference type="SUPFAM" id="SSF48065">
    <property type="entry name" value="DBL homology domain (DH-domain)"/>
    <property type="match status" value="2"/>
</dbReference>
<evidence type="ECO:0000259" key="6">
    <source>
        <dbReference type="PROSITE" id="PS50219"/>
    </source>
</evidence>
<dbReference type="InterPro" id="IPR001180">
    <property type="entry name" value="CNH_dom"/>
</dbReference>
<dbReference type="PANTHER" id="PTHR46572">
    <property type="entry name" value="RHO1 GDP-GTP EXCHANGE PROTEIN 1-RELATED"/>
    <property type="match status" value="1"/>
</dbReference>
<dbReference type="OrthoDB" id="2272012at2759"/>
<dbReference type="GO" id="GO:0005085">
    <property type="term" value="F:guanyl-nucleotide exchange factor activity"/>
    <property type="evidence" value="ECO:0007669"/>
    <property type="project" value="UniProtKB-KW"/>
</dbReference>
<dbReference type="SMART" id="SM00036">
    <property type="entry name" value="CNH"/>
    <property type="match status" value="1"/>
</dbReference>
<dbReference type="Pfam" id="PF00780">
    <property type="entry name" value="CNH"/>
    <property type="match status" value="1"/>
</dbReference>
<feature type="domain" description="DH" evidence="5">
    <location>
        <begin position="355"/>
        <end position="546"/>
    </location>
</feature>
<evidence type="ECO:0000313" key="7">
    <source>
        <dbReference type="EMBL" id="KIO34114.1"/>
    </source>
</evidence>
<name>A0A0C3QY49_9AGAM</name>
<dbReference type="PROSITE" id="PS50219">
    <property type="entry name" value="CNH"/>
    <property type="match status" value="1"/>
</dbReference>
<gene>
    <name evidence="7" type="ORF">M407DRAFT_64682</name>
</gene>
<dbReference type="SUPFAM" id="SSF50729">
    <property type="entry name" value="PH domain-like"/>
    <property type="match status" value="1"/>
</dbReference>
<dbReference type="PROSITE" id="PS50010">
    <property type="entry name" value="DH_2"/>
    <property type="match status" value="2"/>
</dbReference>
<evidence type="ECO:0008006" key="9">
    <source>
        <dbReference type="Google" id="ProtNLM"/>
    </source>
</evidence>
<dbReference type="Gene3D" id="2.30.29.30">
    <property type="entry name" value="Pleckstrin-homology domain (PH domain)/Phosphotyrosine-binding domain (PTB)"/>
    <property type="match status" value="1"/>
</dbReference>
<reference evidence="8" key="2">
    <citation type="submission" date="2015-01" db="EMBL/GenBank/DDBJ databases">
        <title>Evolutionary Origins and Diversification of the Mycorrhizal Mutualists.</title>
        <authorList>
            <consortium name="DOE Joint Genome Institute"/>
            <consortium name="Mycorrhizal Genomics Consortium"/>
            <person name="Kohler A."/>
            <person name="Kuo A."/>
            <person name="Nagy L.G."/>
            <person name="Floudas D."/>
            <person name="Copeland A."/>
            <person name="Barry K.W."/>
            <person name="Cichocki N."/>
            <person name="Veneault-Fourrey C."/>
            <person name="LaButti K."/>
            <person name="Lindquist E.A."/>
            <person name="Lipzen A."/>
            <person name="Lundell T."/>
            <person name="Morin E."/>
            <person name="Murat C."/>
            <person name="Riley R."/>
            <person name="Ohm R."/>
            <person name="Sun H."/>
            <person name="Tunlid A."/>
            <person name="Henrissat B."/>
            <person name="Grigoriev I.V."/>
            <person name="Hibbett D.S."/>
            <person name="Martin F."/>
        </authorList>
    </citation>
    <scope>NUCLEOTIDE SEQUENCE [LARGE SCALE GENOMIC DNA]</scope>
    <source>
        <strain evidence="8">MUT 4182</strain>
    </source>
</reference>
<proteinExistence type="predicted"/>
<feature type="region of interest" description="Disordered" evidence="3">
    <location>
        <begin position="17"/>
        <end position="70"/>
    </location>
</feature>
<feature type="region of interest" description="Disordered" evidence="3">
    <location>
        <begin position="1408"/>
        <end position="1432"/>
    </location>
</feature>
<dbReference type="SMART" id="SM00325">
    <property type="entry name" value="RhoGEF"/>
    <property type="match status" value="2"/>
</dbReference>